<reference evidence="2" key="1">
    <citation type="submission" date="2016-03" db="EMBL/GenBank/DDBJ databases">
        <title>Updated assembly of Pseudogymnoascus destructans, the fungus causing white-nose syndrome of bats.</title>
        <authorList>
            <person name="Palmer J.M."/>
            <person name="Drees K.P."/>
            <person name="Foster J.T."/>
            <person name="Lindner D.L."/>
        </authorList>
    </citation>
    <scope>NUCLEOTIDE SEQUENCE [LARGE SCALE GENOMIC DNA]</scope>
    <source>
        <strain evidence="2">20631-21</strain>
    </source>
</reference>
<protein>
    <submittedName>
        <fullName evidence="2">Uncharacterized protein</fullName>
    </submittedName>
</protein>
<accession>A0A177A6A7</accession>
<dbReference type="RefSeq" id="XP_024322283.1">
    <property type="nucleotide sequence ID" value="XM_024469593.1"/>
</dbReference>
<dbReference type="OrthoDB" id="3435967at2759"/>
<dbReference type="EMBL" id="KV441401">
    <property type="protein sequence ID" value="OAF56992.1"/>
    <property type="molecule type" value="Genomic_DNA"/>
</dbReference>
<dbReference type="GeneID" id="36289048"/>
<dbReference type="AlphaFoldDB" id="A0A177A6A7"/>
<dbReference type="VEuPathDB" id="FungiDB:GMDG_00608"/>
<gene>
    <name evidence="2" type="ORF">VC83_05986</name>
</gene>
<dbReference type="Proteomes" id="UP000077154">
    <property type="component" value="Unassembled WGS sequence"/>
</dbReference>
<organism evidence="2">
    <name type="scientific">Pseudogymnoascus destructans</name>
    <dbReference type="NCBI Taxonomy" id="655981"/>
    <lineage>
        <taxon>Eukaryota</taxon>
        <taxon>Fungi</taxon>
        <taxon>Dikarya</taxon>
        <taxon>Ascomycota</taxon>
        <taxon>Pezizomycotina</taxon>
        <taxon>Leotiomycetes</taxon>
        <taxon>Thelebolales</taxon>
        <taxon>Thelebolaceae</taxon>
        <taxon>Pseudogymnoascus</taxon>
    </lineage>
</organism>
<evidence type="ECO:0000313" key="2">
    <source>
        <dbReference type="EMBL" id="OAF56992.1"/>
    </source>
</evidence>
<name>A0A177A6A7_9PEZI</name>
<proteinExistence type="predicted"/>
<sequence>MDIFYDISVFNGQGINTCRFSLEAVRCLLLNAPDDFELAGIVVNALSHITHEPISDMAVIEIGNFFTVLCDWHDWPMSVNPGVTLTYDRHVQVMAVVQLPIIPGNVPLSKGNQYSYFRDCRHRKRLKDRWEAIKAEYLAQNPHMADRETHPRRIYEIRRQMAHDLEWVHKDRFHLFETPPRTSEEFHPVIPRPPWDMPFMSNPGMELPILPRFTGRRTLPASSAPRSVSLSELCRLNRPTVGRLQNGADHFDSATDSSGTEPPANSDLDSNAASRIGIATPTPIMHPATPG</sequence>
<evidence type="ECO:0000256" key="1">
    <source>
        <dbReference type="SAM" id="MobiDB-lite"/>
    </source>
</evidence>
<feature type="region of interest" description="Disordered" evidence="1">
    <location>
        <begin position="241"/>
        <end position="291"/>
    </location>
</feature>